<dbReference type="EMBL" id="CP111017">
    <property type="protein sequence ID" value="WAR08241.1"/>
    <property type="molecule type" value="Genomic_DNA"/>
</dbReference>
<dbReference type="SUPFAM" id="SSF53474">
    <property type="entry name" value="alpha/beta-Hydrolases"/>
    <property type="match status" value="1"/>
</dbReference>
<dbReference type="Gene3D" id="3.40.50.1820">
    <property type="entry name" value="alpha/beta hydrolase"/>
    <property type="match status" value="1"/>
</dbReference>
<dbReference type="PROSITE" id="PS00941">
    <property type="entry name" value="CARBOXYLESTERASE_B_2"/>
    <property type="match status" value="1"/>
</dbReference>
<dbReference type="InterPro" id="IPR002018">
    <property type="entry name" value="CarbesteraseB"/>
</dbReference>
<dbReference type="InterPro" id="IPR019819">
    <property type="entry name" value="Carboxylesterase_B_CS"/>
</dbReference>
<dbReference type="Pfam" id="PF00135">
    <property type="entry name" value="COesterase"/>
    <property type="match status" value="1"/>
</dbReference>
<dbReference type="InterPro" id="IPR051093">
    <property type="entry name" value="Neuroligin/BSAL"/>
</dbReference>
<feature type="domain" description="Carboxylesterase type B" evidence="4">
    <location>
        <begin position="13"/>
        <end position="548"/>
    </location>
</feature>
<dbReference type="Proteomes" id="UP001164746">
    <property type="component" value="Chromosome 6"/>
</dbReference>
<sequence length="729" mass="81979">MRFLHGITYNTYTDVGTIIGSINELTFKGQSLKYIKYLGIPYSETSSSETRFLKLKLRERFVRPYNASEFKPSCVQNGYKNLKYLTSEDCLFLNIYAPIESTINPKRKFPVVIYFHGGSFKTGASNVVSPEILAVAGDLIFVTVNYRLGILGFLNSDNEYARGNYGLWDQQLAIRWIRYNIASFGGDVKKITLMGHEAGAASAMFQALYPGNRGLFQRVIAMSGSATSPWALHGPNVREIAKELGCFDDARNFTFSDQPLVECIKDKKVTEILQVQEKFSNIGPTTDGDFLVDHPLRIIKTGKDNITLNDSFSFFRSLDVSIGVTESDGSQSLLELLAEEFGESGWNFGSIKADEFEHIIIPDILKIVYKNHELFINRSIDNFTRSNLKYSVMFQYTNWTDPENVRNVQNNLVRLATDANFVIPVVTMADAHSYTNYNSSTYVYEFSFLPSYLRADQTRVYGAAHGSELLPIFGYQKSMIELTGVKEEELTATDYELSENMMIWISNFAATGDPNKPIRFISYKDRPIHWPQYSNDRPYMRLIKNLTSVTSLGTRFGEPATSFWTTLVPVLLESAKANNNMRPKTDDKLVFTALEIKKEQVNTTFSGEHYVLSSTLPSQVNTTFTLPSQVNTTFSGEHYVLSSTLPSQVNTTFSGEHYVLRSTLPSQVNTRFSGEHYVLRPGANNKSQLRLNVSGLNFGDINHKAAYSPSQDSSTGAQKPGIGPPTNQR</sequence>
<dbReference type="PANTHER" id="PTHR43903">
    <property type="entry name" value="NEUROLIGIN"/>
    <property type="match status" value="1"/>
</dbReference>
<reference evidence="5" key="1">
    <citation type="submission" date="2022-11" db="EMBL/GenBank/DDBJ databases">
        <title>Centuries of genome instability and evolution in soft-shell clam transmissible cancer (bioRxiv).</title>
        <authorList>
            <person name="Hart S.F.M."/>
            <person name="Yonemitsu M.A."/>
            <person name="Giersch R.M."/>
            <person name="Beal B.F."/>
            <person name="Arriagada G."/>
            <person name="Davis B.W."/>
            <person name="Ostrander E.A."/>
            <person name="Goff S.P."/>
            <person name="Metzger M.J."/>
        </authorList>
    </citation>
    <scope>NUCLEOTIDE SEQUENCE</scope>
    <source>
        <strain evidence="5">MELC-2E11</strain>
        <tissue evidence="5">Siphon/mantle</tissue>
    </source>
</reference>
<proteinExistence type="inferred from homology"/>
<accession>A0ABY7EHF9</accession>
<feature type="compositionally biased region" description="Polar residues" evidence="3">
    <location>
        <begin position="708"/>
        <end position="717"/>
    </location>
</feature>
<evidence type="ECO:0000256" key="1">
    <source>
        <dbReference type="ARBA" id="ARBA00005964"/>
    </source>
</evidence>
<organism evidence="5 6">
    <name type="scientific">Mya arenaria</name>
    <name type="common">Soft-shell clam</name>
    <dbReference type="NCBI Taxonomy" id="6604"/>
    <lineage>
        <taxon>Eukaryota</taxon>
        <taxon>Metazoa</taxon>
        <taxon>Spiralia</taxon>
        <taxon>Lophotrochozoa</taxon>
        <taxon>Mollusca</taxon>
        <taxon>Bivalvia</taxon>
        <taxon>Autobranchia</taxon>
        <taxon>Heteroconchia</taxon>
        <taxon>Euheterodonta</taxon>
        <taxon>Imparidentia</taxon>
        <taxon>Neoheterodontei</taxon>
        <taxon>Myida</taxon>
        <taxon>Myoidea</taxon>
        <taxon>Myidae</taxon>
        <taxon>Mya</taxon>
    </lineage>
</organism>
<evidence type="ECO:0000256" key="3">
    <source>
        <dbReference type="SAM" id="MobiDB-lite"/>
    </source>
</evidence>
<keyword evidence="6" id="KW-1185">Reference proteome</keyword>
<name>A0ABY7EHF9_MYAAR</name>
<evidence type="ECO:0000256" key="2">
    <source>
        <dbReference type="ARBA" id="ARBA00022729"/>
    </source>
</evidence>
<evidence type="ECO:0000259" key="4">
    <source>
        <dbReference type="Pfam" id="PF00135"/>
    </source>
</evidence>
<gene>
    <name evidence="5" type="ORF">MAR_018199</name>
</gene>
<protein>
    <submittedName>
        <fullName evidence="5">NLGNY-like protein</fullName>
    </submittedName>
</protein>
<feature type="region of interest" description="Disordered" evidence="3">
    <location>
        <begin position="704"/>
        <end position="729"/>
    </location>
</feature>
<evidence type="ECO:0000313" key="5">
    <source>
        <dbReference type="EMBL" id="WAR08241.1"/>
    </source>
</evidence>
<keyword evidence="2" id="KW-0732">Signal</keyword>
<evidence type="ECO:0000313" key="6">
    <source>
        <dbReference type="Proteomes" id="UP001164746"/>
    </source>
</evidence>
<comment type="similarity">
    <text evidence="1">Belongs to the type-B carboxylesterase/lipase family.</text>
</comment>
<dbReference type="InterPro" id="IPR029058">
    <property type="entry name" value="AB_hydrolase_fold"/>
</dbReference>